<accession>A0A495V4W8</accession>
<dbReference type="Proteomes" id="UP000274556">
    <property type="component" value="Unassembled WGS sequence"/>
</dbReference>
<dbReference type="Pfam" id="PF00685">
    <property type="entry name" value="Sulfotransfer_1"/>
    <property type="match status" value="1"/>
</dbReference>
<dbReference type="RefSeq" id="WP_120796885.1">
    <property type="nucleotide sequence ID" value="NZ_RBXL01000001.1"/>
</dbReference>
<evidence type="ECO:0000259" key="3">
    <source>
        <dbReference type="Pfam" id="PF00685"/>
    </source>
</evidence>
<dbReference type="InterPro" id="IPR037359">
    <property type="entry name" value="NST/OST"/>
</dbReference>
<organism evidence="4 5">
    <name type="scientific">Thiocapsa rosea</name>
    <dbReference type="NCBI Taxonomy" id="69360"/>
    <lineage>
        <taxon>Bacteria</taxon>
        <taxon>Pseudomonadati</taxon>
        <taxon>Pseudomonadota</taxon>
        <taxon>Gammaproteobacteria</taxon>
        <taxon>Chromatiales</taxon>
        <taxon>Chromatiaceae</taxon>
        <taxon>Thiocapsa</taxon>
    </lineage>
</organism>
<dbReference type="SUPFAM" id="SSF52540">
    <property type="entry name" value="P-loop containing nucleoside triphosphate hydrolases"/>
    <property type="match status" value="1"/>
</dbReference>
<keyword evidence="1 4" id="KW-0808">Transferase</keyword>
<comment type="caution">
    <text evidence="4">The sequence shown here is derived from an EMBL/GenBank/DDBJ whole genome shotgun (WGS) entry which is preliminary data.</text>
</comment>
<dbReference type="PANTHER" id="PTHR10605">
    <property type="entry name" value="HEPARAN SULFATE SULFOTRANSFERASE"/>
    <property type="match status" value="1"/>
</dbReference>
<keyword evidence="2" id="KW-0325">Glycoprotein</keyword>
<proteinExistence type="predicted"/>
<dbReference type="InterPro" id="IPR000863">
    <property type="entry name" value="Sulfotransferase_dom"/>
</dbReference>
<dbReference type="Gene3D" id="3.40.50.300">
    <property type="entry name" value="P-loop containing nucleotide triphosphate hydrolases"/>
    <property type="match status" value="1"/>
</dbReference>
<name>A0A495V4W8_9GAMM</name>
<evidence type="ECO:0000256" key="2">
    <source>
        <dbReference type="ARBA" id="ARBA00023180"/>
    </source>
</evidence>
<reference evidence="4 5" key="1">
    <citation type="submission" date="2018-10" db="EMBL/GenBank/DDBJ databases">
        <title>Genomic Encyclopedia of Archaeal and Bacterial Type Strains, Phase II (KMG-II): from individual species to whole genera.</title>
        <authorList>
            <person name="Goeker M."/>
        </authorList>
    </citation>
    <scope>NUCLEOTIDE SEQUENCE [LARGE SCALE GENOMIC DNA]</scope>
    <source>
        <strain evidence="4 5">DSM 235</strain>
    </source>
</reference>
<gene>
    <name evidence="4" type="ORF">BDD21_1828</name>
</gene>
<dbReference type="PANTHER" id="PTHR10605:SF56">
    <property type="entry name" value="BIFUNCTIONAL HEPARAN SULFATE N-DEACETYLASE_N-SULFOTRANSFERASE"/>
    <property type="match status" value="1"/>
</dbReference>
<evidence type="ECO:0000313" key="4">
    <source>
        <dbReference type="EMBL" id="RKT44446.1"/>
    </source>
</evidence>
<protein>
    <submittedName>
        <fullName evidence="4">Sulfotransferase domain-containing protein</fullName>
    </submittedName>
</protein>
<dbReference type="AlphaFoldDB" id="A0A495V4W8"/>
<dbReference type="GO" id="GO:0008146">
    <property type="term" value="F:sulfotransferase activity"/>
    <property type="evidence" value="ECO:0007669"/>
    <property type="project" value="InterPro"/>
</dbReference>
<feature type="domain" description="Sulfotransferase" evidence="3">
    <location>
        <begin position="7"/>
        <end position="181"/>
    </location>
</feature>
<dbReference type="InterPro" id="IPR027417">
    <property type="entry name" value="P-loop_NTPase"/>
</dbReference>
<keyword evidence="5" id="KW-1185">Reference proteome</keyword>
<sequence length="236" mass="26331">MLSFLGIGAQKAGTTWLYEQLKAHPGLAFPRGKELHFWNNPHDAAGVAAYLASFETVGTKAGEITPAYALLPVETIRVIRQHLPHLRLVYLIRNPIERAWSGALMALGRAEMTLEEASDHWFIDHFRSAGSLSRGDYGACLRNWGSVFPMEQLLVLRFEQIQSEPESLLQRCFSHVGAPALDVETLRRNGCRNAVFQGPGHPLRPSLLPVLRGLYEARIQALARALDQDLTAWLDV</sequence>
<dbReference type="EMBL" id="RBXL01000001">
    <property type="protein sequence ID" value="RKT44446.1"/>
    <property type="molecule type" value="Genomic_DNA"/>
</dbReference>
<evidence type="ECO:0000313" key="5">
    <source>
        <dbReference type="Proteomes" id="UP000274556"/>
    </source>
</evidence>
<dbReference type="OrthoDB" id="9075305at2"/>
<evidence type="ECO:0000256" key="1">
    <source>
        <dbReference type="ARBA" id="ARBA00022679"/>
    </source>
</evidence>